<evidence type="ECO:0000256" key="1">
    <source>
        <dbReference type="ARBA" id="ARBA00023157"/>
    </source>
</evidence>
<feature type="signal peptide" evidence="4">
    <location>
        <begin position="1"/>
        <end position="22"/>
    </location>
</feature>
<sequence>MLRLFALVYAATVFLIISGVSLEDPKERVARSSLHRQSSPFFLFHLLKLKKKIQTIEKVPTPPPNTDCICVPYYLCDRNRMIIITDGISMINIRYRRCTGDLEVCCRLPNITTTTTTTTMRTTMRTTTTTTTRRPTTTTSTLPPVFFPNTEPPIPICVCVFLTQCYPNGIIGNFGEGVINPRLQFIVCPSNTVCCRPTSVIQYNPVAPSSQICILCGGTIQCNGGIAFPVNVGIVNPLVPYAQQGCSLATSCCQGVNSLYGNGLPVVIGPVRNPGTTQTCYCMKTWMCSPGNIDGTGIVDPRFGNICGNANEVCCRAVSTVSSIQRSANDLQELGQRIMNGEASFSQPGCGTQDKTYAPGQPNPGETGKTYFAEFPWMVALLKVQPNGKYLFQCGGSMITNNAVLTAAHCVSDRENGRLIARFGQWNLESQPYDQPVPFQDANIKAIVTHPSFYSGALFNDIAVQGLIFPTGTKCVATGWGRNSFGGTYQTEMRKVELPIVDRTDCQNRLRTTRLGLQFQLHSCFMCAGGESNKDTCSGDGGGPLVCVTATGQYFQAGIVSWGIGCGSSNIPAVYTSVAQYTQWINQQLATYGT</sequence>
<dbReference type="CDD" id="cd00190">
    <property type="entry name" value="Tryp_SPc"/>
    <property type="match status" value="1"/>
</dbReference>
<dbReference type="Proteomes" id="UP000694925">
    <property type="component" value="Unplaced"/>
</dbReference>
<evidence type="ECO:0000313" key="7">
    <source>
        <dbReference type="RefSeq" id="XP_026672149.1"/>
    </source>
</evidence>
<dbReference type="Pfam" id="PF00089">
    <property type="entry name" value="Trypsin"/>
    <property type="match status" value="2"/>
</dbReference>
<name>A0AAJ7S673_9HYME</name>
<feature type="region of interest" description="Disordered" evidence="3">
    <location>
        <begin position="122"/>
        <end position="144"/>
    </location>
</feature>
<evidence type="ECO:0000256" key="3">
    <source>
        <dbReference type="SAM" id="MobiDB-lite"/>
    </source>
</evidence>
<feature type="domain" description="Peptidase S1" evidence="5">
    <location>
        <begin position="338"/>
        <end position="590"/>
    </location>
</feature>
<dbReference type="InterPro" id="IPR009003">
    <property type="entry name" value="Peptidase_S1_PA"/>
</dbReference>
<feature type="chain" id="PRO_5042469717" evidence="4">
    <location>
        <begin position="23"/>
        <end position="594"/>
    </location>
</feature>
<feature type="compositionally biased region" description="Low complexity" evidence="3">
    <location>
        <begin position="122"/>
        <end position="141"/>
    </location>
</feature>
<evidence type="ECO:0000256" key="4">
    <source>
        <dbReference type="SAM" id="SignalP"/>
    </source>
</evidence>
<dbReference type="RefSeq" id="XP_026672149.1">
    <property type="nucleotide sequence ID" value="XM_026816348.1"/>
</dbReference>
<protein>
    <submittedName>
        <fullName evidence="7">Uncharacterized protein LOC108628243</fullName>
    </submittedName>
</protein>
<keyword evidence="4" id="KW-0732">Signal</keyword>
<keyword evidence="6" id="KW-1185">Reference proteome</keyword>
<reference evidence="7" key="1">
    <citation type="submission" date="2025-08" db="UniProtKB">
        <authorList>
            <consortium name="RefSeq"/>
        </authorList>
    </citation>
    <scope>IDENTIFICATION</scope>
    <source>
        <tissue evidence="7">Whole body</tissue>
    </source>
</reference>
<keyword evidence="1" id="KW-1015">Disulfide bond</keyword>
<organism evidence="6 7">
    <name type="scientific">Ceratina calcarata</name>
    <dbReference type="NCBI Taxonomy" id="156304"/>
    <lineage>
        <taxon>Eukaryota</taxon>
        <taxon>Metazoa</taxon>
        <taxon>Ecdysozoa</taxon>
        <taxon>Arthropoda</taxon>
        <taxon>Hexapoda</taxon>
        <taxon>Insecta</taxon>
        <taxon>Pterygota</taxon>
        <taxon>Neoptera</taxon>
        <taxon>Endopterygota</taxon>
        <taxon>Hymenoptera</taxon>
        <taxon>Apocrita</taxon>
        <taxon>Aculeata</taxon>
        <taxon>Apoidea</taxon>
        <taxon>Anthophila</taxon>
        <taxon>Apidae</taxon>
        <taxon>Ceratina</taxon>
        <taxon>Zadontomerus</taxon>
    </lineage>
</organism>
<dbReference type="Pfam" id="PF18322">
    <property type="entry name" value="CLIP_1"/>
    <property type="match status" value="3"/>
</dbReference>
<dbReference type="PANTHER" id="PTHR24258:SF129">
    <property type="entry name" value="LP15124P-RELATED"/>
    <property type="match status" value="1"/>
</dbReference>
<dbReference type="PROSITE" id="PS00134">
    <property type="entry name" value="TRYPSIN_HIS"/>
    <property type="match status" value="1"/>
</dbReference>
<dbReference type="PROSITE" id="PS50240">
    <property type="entry name" value="TRYPSIN_DOM"/>
    <property type="match status" value="1"/>
</dbReference>
<evidence type="ECO:0000313" key="6">
    <source>
        <dbReference type="Proteomes" id="UP000694925"/>
    </source>
</evidence>
<gene>
    <name evidence="7" type="primary">LOC108628243</name>
</gene>
<dbReference type="InterPro" id="IPR043504">
    <property type="entry name" value="Peptidase_S1_PA_chymotrypsin"/>
</dbReference>
<dbReference type="GeneID" id="108628243"/>
<comment type="similarity">
    <text evidence="2">Belongs to the peptidase S1 family. CLIP subfamily.</text>
</comment>
<dbReference type="AlphaFoldDB" id="A0AAJ7S673"/>
<dbReference type="SUPFAM" id="SSF50494">
    <property type="entry name" value="Trypsin-like serine proteases"/>
    <property type="match status" value="1"/>
</dbReference>
<dbReference type="Gene3D" id="2.40.10.10">
    <property type="entry name" value="Trypsin-like serine proteases"/>
    <property type="match status" value="2"/>
</dbReference>
<dbReference type="GO" id="GO:0004252">
    <property type="term" value="F:serine-type endopeptidase activity"/>
    <property type="evidence" value="ECO:0007669"/>
    <property type="project" value="InterPro"/>
</dbReference>
<proteinExistence type="inferred from homology"/>
<dbReference type="InterPro" id="IPR001254">
    <property type="entry name" value="Trypsin_dom"/>
</dbReference>
<accession>A0AAJ7S673</accession>
<dbReference type="FunFam" id="2.40.10.10:FF:000002">
    <property type="entry name" value="Transmembrane protease serine"/>
    <property type="match status" value="1"/>
</dbReference>
<dbReference type="PANTHER" id="PTHR24258">
    <property type="entry name" value="SERINE PROTEASE-RELATED"/>
    <property type="match status" value="1"/>
</dbReference>
<dbReference type="InterPro" id="IPR041515">
    <property type="entry name" value="PPAF-2-like_Clip"/>
</dbReference>
<dbReference type="GO" id="GO:0006508">
    <property type="term" value="P:proteolysis"/>
    <property type="evidence" value="ECO:0007669"/>
    <property type="project" value="InterPro"/>
</dbReference>
<dbReference type="InterPro" id="IPR018114">
    <property type="entry name" value="TRYPSIN_HIS"/>
</dbReference>
<dbReference type="KEGG" id="ccal:108628243"/>
<dbReference type="InterPro" id="IPR001314">
    <property type="entry name" value="Peptidase_S1A"/>
</dbReference>
<evidence type="ECO:0000256" key="2">
    <source>
        <dbReference type="ARBA" id="ARBA00024195"/>
    </source>
</evidence>
<evidence type="ECO:0000259" key="5">
    <source>
        <dbReference type="PROSITE" id="PS50240"/>
    </source>
</evidence>
<dbReference type="SMART" id="SM00020">
    <property type="entry name" value="Tryp_SPc"/>
    <property type="match status" value="1"/>
</dbReference>
<dbReference type="PRINTS" id="PR00722">
    <property type="entry name" value="CHYMOTRYPSIN"/>
</dbReference>